<comment type="caution">
    <text evidence="1">The sequence shown here is derived from an EMBL/GenBank/DDBJ whole genome shotgun (WGS) entry which is preliminary data.</text>
</comment>
<dbReference type="EMBL" id="JAKXMK010000031">
    <property type="protein sequence ID" value="MCH6170247.1"/>
    <property type="molecule type" value="Genomic_DNA"/>
</dbReference>
<gene>
    <name evidence="1" type="ORF">MMF94_31480</name>
</gene>
<evidence type="ECO:0000313" key="1">
    <source>
        <dbReference type="EMBL" id="MCH6170247.1"/>
    </source>
</evidence>
<dbReference type="Proteomes" id="UP001299970">
    <property type="component" value="Unassembled WGS sequence"/>
</dbReference>
<keyword evidence="2" id="KW-1185">Reference proteome</keyword>
<accession>A0ABS9TNY4</accession>
<organism evidence="1 2">
    <name type="scientific">Pseudonocardia alaniniphila</name>
    <dbReference type="NCBI Taxonomy" id="75291"/>
    <lineage>
        <taxon>Bacteria</taxon>
        <taxon>Bacillati</taxon>
        <taxon>Actinomycetota</taxon>
        <taxon>Actinomycetes</taxon>
        <taxon>Pseudonocardiales</taxon>
        <taxon>Pseudonocardiaceae</taxon>
        <taxon>Pseudonocardia</taxon>
    </lineage>
</organism>
<protein>
    <submittedName>
        <fullName evidence="1">Glutathionylspermidine synthase family protein</fullName>
    </submittedName>
</protein>
<sequence>MNDNAPSALLVDDVWVALPEELREELLTRRRSSTGWRGYRRQEWDGRHWEPLRPVIIRERAYRGLGWLTARLLHLAVEACRRRAATLGELHRALRFPHELQLMDPDRPLVAAELTRYARPDLLVEQGQPRLLEFNNSTRLGGDTVTPRLAEAYARLCPQSGLHPPPSSVTARSAALVRTLGSQVGNGRPRRMLVPACWGIDANGTRRRHERIKKPVLADAERVGLEVVQADLVELGINAAGRLLAAGLPIDLVMFQWGSDRIVDDGGGLAALRSADRARTVELFPRTESALISSKAVLAWLHEDCDAGLLDPADSALVRTHVPWTTCLGLDGDPAVHEKLLRMATDERDRLVSKPAVGKSGNGVLFGSQTSEKDWLAAAVHAARESPVVLQQRVESDRMTMPFLDRDSGQEIVAQVPYVLSPFMIDGEAASVGVRHMGPGVRAGDVVIGASRGGFQSTALIAPDPV</sequence>
<proteinExistence type="predicted"/>
<evidence type="ECO:0000313" key="2">
    <source>
        <dbReference type="Proteomes" id="UP001299970"/>
    </source>
</evidence>
<reference evidence="1 2" key="1">
    <citation type="submission" date="2022-03" db="EMBL/GenBank/DDBJ databases">
        <title>Pseudonocardia alaer sp. nov., a novel actinomycete isolated from reed forest soil.</title>
        <authorList>
            <person name="Wang L."/>
        </authorList>
    </citation>
    <scope>NUCLEOTIDE SEQUENCE [LARGE SCALE GENOMIC DNA]</scope>
    <source>
        <strain evidence="1 2">Y-16303</strain>
    </source>
</reference>
<name>A0ABS9TNY4_9PSEU</name>
<dbReference type="RefSeq" id="WP_241041056.1">
    <property type="nucleotide sequence ID" value="NZ_BAAAJF010000063.1"/>
</dbReference>
<dbReference type="SUPFAM" id="SSF56059">
    <property type="entry name" value="Glutathione synthetase ATP-binding domain-like"/>
    <property type="match status" value="1"/>
</dbReference>